<dbReference type="Proteomes" id="UP000727993">
    <property type="component" value="Unassembled WGS sequence"/>
</dbReference>
<sequence>MAAVVERVERLNRASLRRVIEPDVDLPGAVGDGQLVADELLSVAGLDLGLTAEQRRILSREEVASMFSAGTRFEAVLEIGFARQVAYAPDLTDPRITYLLHEVGEETRHQRLFIRLISQIGPKAIHPLEGKAWMDRLDRFGTGWITNHLAMLYVMVLAGEEIPDRMQKLASEHPDTDPFLASVNRYHRQEEARHLSFARAMLPEVWAGASAVERTVVRRIAPLVIQDLFRFMVHPGVYAQVGLDPWPTWKRVNKSPTRVQLRRVSTRPVLEALLNAGVLERGSVPAAWQKLCGVDAHGAPQPVLTGASALVADQ</sequence>
<dbReference type="InterPro" id="IPR009078">
    <property type="entry name" value="Ferritin-like_SF"/>
</dbReference>
<reference evidence="1 2" key="1">
    <citation type="submission" date="2020-10" db="EMBL/GenBank/DDBJ databases">
        <title>Connecting structure to function with the recovery of over 1000 high-quality activated sludge metagenome-assembled genomes encoding full-length rRNA genes using long-read sequencing.</title>
        <authorList>
            <person name="Singleton C.M."/>
            <person name="Petriglieri F."/>
            <person name="Kristensen J.M."/>
            <person name="Kirkegaard R.H."/>
            <person name="Michaelsen T.Y."/>
            <person name="Andersen M.H."/>
            <person name="Karst S.M."/>
            <person name="Dueholm M.S."/>
            <person name="Nielsen P.H."/>
            <person name="Albertsen M."/>
        </authorList>
    </citation>
    <scope>NUCLEOTIDE SEQUENCE [LARGE SCALE GENOMIC DNA]</scope>
    <source>
        <strain evidence="1">Lyne_18-Q3-R50-59_MAXAC.006</strain>
    </source>
</reference>
<accession>A0A936NBK9</accession>
<evidence type="ECO:0000313" key="1">
    <source>
        <dbReference type="EMBL" id="MBK9297305.1"/>
    </source>
</evidence>
<dbReference type="Pfam" id="PF11583">
    <property type="entry name" value="AurF"/>
    <property type="match status" value="1"/>
</dbReference>
<proteinExistence type="predicted"/>
<dbReference type="SUPFAM" id="SSF47240">
    <property type="entry name" value="Ferritin-like"/>
    <property type="match status" value="1"/>
</dbReference>
<gene>
    <name evidence="1" type="ORF">IPN02_10845</name>
</gene>
<dbReference type="InterPro" id="IPR025859">
    <property type="entry name" value="AurF/CmlI"/>
</dbReference>
<comment type="caution">
    <text evidence="1">The sequence shown here is derived from an EMBL/GenBank/DDBJ whole genome shotgun (WGS) entry which is preliminary data.</text>
</comment>
<dbReference type="GO" id="GO:0016491">
    <property type="term" value="F:oxidoreductase activity"/>
    <property type="evidence" value="ECO:0007669"/>
    <property type="project" value="InterPro"/>
</dbReference>
<protein>
    <submittedName>
        <fullName evidence="1">Diiron oxygenase</fullName>
    </submittedName>
</protein>
<dbReference type="EMBL" id="JADJZA010000007">
    <property type="protein sequence ID" value="MBK9297305.1"/>
    <property type="molecule type" value="Genomic_DNA"/>
</dbReference>
<dbReference type="InterPro" id="IPR012348">
    <property type="entry name" value="RNR-like"/>
</dbReference>
<organism evidence="1 2">
    <name type="scientific">Candidatus Neomicrothrix subdominans</name>
    <dbReference type="NCBI Taxonomy" id="2954438"/>
    <lineage>
        <taxon>Bacteria</taxon>
        <taxon>Bacillati</taxon>
        <taxon>Actinomycetota</taxon>
        <taxon>Acidimicrobiia</taxon>
        <taxon>Acidimicrobiales</taxon>
        <taxon>Microthrixaceae</taxon>
        <taxon>Candidatus Neomicrothrix</taxon>
    </lineage>
</organism>
<dbReference type="AlphaFoldDB" id="A0A936NBK9"/>
<evidence type="ECO:0000313" key="2">
    <source>
        <dbReference type="Proteomes" id="UP000727993"/>
    </source>
</evidence>
<name>A0A936NBK9_9ACTN</name>
<dbReference type="Gene3D" id="1.10.620.20">
    <property type="entry name" value="Ribonucleotide Reductase, subunit A"/>
    <property type="match status" value="1"/>
</dbReference>